<dbReference type="GO" id="GO:0051701">
    <property type="term" value="P:biological process involved in interaction with host"/>
    <property type="evidence" value="ECO:0007669"/>
    <property type="project" value="TreeGrafter"/>
</dbReference>
<accession>A0A7I7YNC2</accession>
<dbReference type="RefSeq" id="WP_085268184.1">
    <property type="nucleotide sequence ID" value="NZ_AP022614.1"/>
</dbReference>
<feature type="domain" description="Mce/MlaD" evidence="1">
    <location>
        <begin position="37"/>
        <end position="113"/>
    </location>
</feature>
<dbReference type="Pfam" id="PF11887">
    <property type="entry name" value="Mce4_CUP1"/>
    <property type="match status" value="1"/>
</dbReference>
<evidence type="ECO:0000259" key="1">
    <source>
        <dbReference type="Pfam" id="PF02470"/>
    </source>
</evidence>
<evidence type="ECO:0000313" key="4">
    <source>
        <dbReference type="Proteomes" id="UP000467105"/>
    </source>
</evidence>
<evidence type="ECO:0000259" key="2">
    <source>
        <dbReference type="Pfam" id="PF11887"/>
    </source>
</evidence>
<dbReference type="Proteomes" id="UP000467105">
    <property type="component" value="Chromosome"/>
</dbReference>
<dbReference type="OrthoDB" id="338143at2"/>
<sequence>MKPTAALWRLVVSGIVEVILLIFIVNIIEQPVTGDQRSYTAEFTDASGLHVDADVRVRGVSVGKVRSIRLERKHGQSFASVNFMLVHRYGVVAATRLAIKYQALTGLRYIDVVNPAEGYSSAELVTQVPIAMTQPSYDITALFNGLQPVIATLSPEEINTFTTNAESYLSGDGGGLAPMLESIHKLTEFVSDRQQVVATLMRNLSQVAESIGGHSKDLVQILDWANRPLDGALKAIDEFRKSQLFGPDFTGSVLRLLANTGFPAVFGAASPFRLQPPPVTPPELPSDIDAGLDRAFANVDDYIDAFKFVPVMWGNIPEPPEEGTPLPCSRGRFELPAPMDIFVNGQKVVVCNR</sequence>
<gene>
    <name evidence="3" type="ORF">MPRM_06460</name>
</gene>
<dbReference type="GO" id="GO:0005576">
    <property type="term" value="C:extracellular region"/>
    <property type="evidence" value="ECO:0007669"/>
    <property type="project" value="TreeGrafter"/>
</dbReference>
<proteinExistence type="predicted"/>
<dbReference type="PANTHER" id="PTHR33371">
    <property type="entry name" value="INTERMEMBRANE PHOSPHOLIPID TRANSPORT SYSTEM BINDING PROTEIN MLAD-RELATED"/>
    <property type="match status" value="1"/>
</dbReference>
<feature type="domain" description="Mammalian cell entry C-terminal" evidence="2">
    <location>
        <begin position="128"/>
        <end position="225"/>
    </location>
</feature>
<evidence type="ECO:0000313" key="3">
    <source>
        <dbReference type="EMBL" id="BBZ43365.1"/>
    </source>
</evidence>
<dbReference type="InterPro" id="IPR024516">
    <property type="entry name" value="Mce_C"/>
</dbReference>
<dbReference type="EMBL" id="AP022614">
    <property type="protein sequence ID" value="BBZ43365.1"/>
    <property type="molecule type" value="Genomic_DNA"/>
</dbReference>
<reference evidence="3 4" key="1">
    <citation type="journal article" date="2019" name="Emerg. Microbes Infect.">
        <title>Comprehensive subspecies identification of 175 nontuberculous mycobacteria species based on 7547 genomic profiles.</title>
        <authorList>
            <person name="Matsumoto Y."/>
            <person name="Kinjo T."/>
            <person name="Motooka D."/>
            <person name="Nabeya D."/>
            <person name="Jung N."/>
            <person name="Uechi K."/>
            <person name="Horii T."/>
            <person name="Iida T."/>
            <person name="Fujita J."/>
            <person name="Nakamura S."/>
        </authorList>
    </citation>
    <scope>NUCLEOTIDE SEQUENCE [LARGE SCALE GENOMIC DNA]</scope>
    <source>
        <strain evidence="3 4">JCM 14742</strain>
    </source>
</reference>
<name>A0A7I7YNC2_9MYCO</name>
<dbReference type="InterPro" id="IPR003399">
    <property type="entry name" value="Mce/MlaD"/>
</dbReference>
<protein>
    <submittedName>
        <fullName evidence="3">Putative Mce family protein</fullName>
    </submittedName>
</protein>
<dbReference type="Pfam" id="PF02470">
    <property type="entry name" value="MlaD"/>
    <property type="match status" value="1"/>
</dbReference>
<keyword evidence="4" id="KW-1185">Reference proteome</keyword>
<organism evidence="3 4">
    <name type="scientific">Mycobacterium parmense</name>
    <dbReference type="NCBI Taxonomy" id="185642"/>
    <lineage>
        <taxon>Bacteria</taxon>
        <taxon>Bacillati</taxon>
        <taxon>Actinomycetota</taxon>
        <taxon>Actinomycetes</taxon>
        <taxon>Mycobacteriales</taxon>
        <taxon>Mycobacteriaceae</taxon>
        <taxon>Mycobacterium</taxon>
        <taxon>Mycobacterium simiae complex</taxon>
    </lineage>
</organism>
<dbReference type="InterPro" id="IPR052336">
    <property type="entry name" value="MlaD_Phospholipid_Transporter"/>
</dbReference>
<dbReference type="AlphaFoldDB" id="A0A7I7YNC2"/>
<dbReference type="PANTHER" id="PTHR33371:SF17">
    <property type="entry name" value="MCE-FAMILY PROTEIN MCE1B"/>
    <property type="match status" value="1"/>
</dbReference>